<dbReference type="AlphaFoldDB" id="A0A2M7G2B3"/>
<proteinExistence type="predicted"/>
<gene>
    <name evidence="1" type="ORF">COW36_14555</name>
</gene>
<evidence type="ECO:0000313" key="2">
    <source>
        <dbReference type="Proteomes" id="UP000231019"/>
    </source>
</evidence>
<name>A0A2M7G2B3_9BACT</name>
<sequence>MGKKKNASKNPSILLESGEPFAHPSEAEFARLLNFYEVEWVYEPRTFPLSWGGDGLPVECFTPDFYLPASKQFIEVTTCKPRLMAKKKRKIRLLKELYPHIKIRLIQNKDFHHLMWKYYQP</sequence>
<comment type="caution">
    <text evidence="1">The sequence shown here is derived from an EMBL/GenBank/DDBJ whole genome shotgun (WGS) entry which is preliminary data.</text>
</comment>
<dbReference type="Gene3D" id="3.40.91.30">
    <property type="match status" value="1"/>
</dbReference>
<evidence type="ECO:0008006" key="3">
    <source>
        <dbReference type="Google" id="ProtNLM"/>
    </source>
</evidence>
<protein>
    <recommendedName>
        <fullName evidence="3">Endonuclease</fullName>
    </recommendedName>
</protein>
<dbReference type="Proteomes" id="UP000231019">
    <property type="component" value="Unassembled WGS sequence"/>
</dbReference>
<dbReference type="EMBL" id="PFFQ01000041">
    <property type="protein sequence ID" value="PIW15936.1"/>
    <property type="molecule type" value="Genomic_DNA"/>
</dbReference>
<accession>A0A2M7G2B3</accession>
<evidence type="ECO:0000313" key="1">
    <source>
        <dbReference type="EMBL" id="PIW15936.1"/>
    </source>
</evidence>
<reference evidence="1 2" key="1">
    <citation type="submission" date="2017-09" db="EMBL/GenBank/DDBJ databases">
        <title>Depth-based differentiation of microbial function through sediment-hosted aquifers and enrichment of novel symbionts in the deep terrestrial subsurface.</title>
        <authorList>
            <person name="Probst A.J."/>
            <person name="Ladd B."/>
            <person name="Jarett J.K."/>
            <person name="Geller-Mcgrath D.E."/>
            <person name="Sieber C.M."/>
            <person name="Emerson J.B."/>
            <person name="Anantharaman K."/>
            <person name="Thomas B.C."/>
            <person name="Malmstrom R."/>
            <person name="Stieglmeier M."/>
            <person name="Klingl A."/>
            <person name="Woyke T."/>
            <person name="Ryan C.M."/>
            <person name="Banfield J.F."/>
        </authorList>
    </citation>
    <scope>NUCLEOTIDE SEQUENCE [LARGE SCALE GENOMIC DNA]</scope>
    <source>
        <strain evidence="1">CG17_big_fil_post_rev_8_21_14_2_50_48_46</strain>
    </source>
</reference>
<organism evidence="1 2">
    <name type="scientific">bacterium (Candidatus Blackallbacteria) CG17_big_fil_post_rev_8_21_14_2_50_48_46</name>
    <dbReference type="NCBI Taxonomy" id="2014261"/>
    <lineage>
        <taxon>Bacteria</taxon>
        <taxon>Candidatus Blackallbacteria</taxon>
    </lineage>
</organism>